<keyword evidence="2" id="KW-0540">Nuclease</keyword>
<dbReference type="Proteomes" id="UP000229081">
    <property type="component" value="Chromosome"/>
</dbReference>
<dbReference type="InterPro" id="IPR011335">
    <property type="entry name" value="Restrct_endonuc-II-like"/>
</dbReference>
<name>A0A2K8MBH8_9SPHN</name>
<dbReference type="Gene3D" id="3.90.1570.10">
    <property type="entry name" value="tt1808, chain A"/>
    <property type="match status" value="1"/>
</dbReference>
<keyword evidence="2" id="KW-0378">Hydrolase</keyword>
<dbReference type="EMBL" id="CP024923">
    <property type="protein sequence ID" value="ATY31213.1"/>
    <property type="molecule type" value="Genomic_DNA"/>
</dbReference>
<keyword evidence="3" id="KW-1185">Reference proteome</keyword>
<accession>A0A2K8MBH8</accession>
<dbReference type="KEGG" id="sphc:CVN68_03825"/>
<protein>
    <submittedName>
        <fullName evidence="2">Uma2 family endonuclease</fullName>
    </submittedName>
</protein>
<dbReference type="Pfam" id="PF05685">
    <property type="entry name" value="Uma2"/>
    <property type="match status" value="1"/>
</dbReference>
<reference evidence="2 3" key="1">
    <citation type="submission" date="2017-11" db="EMBL/GenBank/DDBJ databases">
        <title>Complete genome sequence of Sphingomonas sp. Strain Cra20, a psychrotolerant potential plant growth promoting rhizobacteria.</title>
        <authorList>
            <person name="Luo Y."/>
        </authorList>
    </citation>
    <scope>NUCLEOTIDE SEQUENCE [LARGE SCALE GENOMIC DNA]</scope>
    <source>
        <strain evidence="2 3">Cra20</strain>
    </source>
</reference>
<dbReference type="AlphaFoldDB" id="A0A2K8MBH8"/>
<feature type="domain" description="Putative restriction endonuclease" evidence="1">
    <location>
        <begin position="18"/>
        <end position="186"/>
    </location>
</feature>
<dbReference type="OrthoDB" id="196625at2"/>
<dbReference type="InterPro" id="IPR008538">
    <property type="entry name" value="Uma2"/>
</dbReference>
<dbReference type="PANTHER" id="PTHR35400">
    <property type="entry name" value="SLR1083 PROTEIN"/>
    <property type="match status" value="1"/>
</dbReference>
<evidence type="ECO:0000313" key="3">
    <source>
        <dbReference type="Proteomes" id="UP000229081"/>
    </source>
</evidence>
<organism evidence="2 3">
    <name type="scientific">Sphingomonas psychrotolerans</name>
    <dbReference type="NCBI Taxonomy" id="1327635"/>
    <lineage>
        <taxon>Bacteria</taxon>
        <taxon>Pseudomonadati</taxon>
        <taxon>Pseudomonadota</taxon>
        <taxon>Alphaproteobacteria</taxon>
        <taxon>Sphingomonadales</taxon>
        <taxon>Sphingomonadaceae</taxon>
        <taxon>Sphingomonas</taxon>
    </lineage>
</organism>
<dbReference type="InterPro" id="IPR012296">
    <property type="entry name" value="Nuclease_put_TT1808"/>
</dbReference>
<keyword evidence="2" id="KW-0255">Endonuclease</keyword>
<gene>
    <name evidence="2" type="ORF">CVN68_03825</name>
</gene>
<dbReference type="PANTHER" id="PTHR35400:SF3">
    <property type="entry name" value="SLL1072 PROTEIN"/>
    <property type="match status" value="1"/>
</dbReference>
<dbReference type="SUPFAM" id="SSF52980">
    <property type="entry name" value="Restriction endonuclease-like"/>
    <property type="match status" value="1"/>
</dbReference>
<sequence>MTEVLPLNNSHLPLKLRLEDYLRLDEAGAFEEYRKTELIEGEIFFMNAQHRPHAVIKSRLHVRIAAALAALGHGWEAVVEGSIAIPPHNSPEPDIVVTSEPDGKGLIPLDSVKLIIEVSDATLTFDTKRKLAMYARNGVPEYWVVDVNARVIHQMWAPVDDAYAESRDIAFGERLTAATIPTLSVDTSAL</sequence>
<evidence type="ECO:0000259" key="1">
    <source>
        <dbReference type="Pfam" id="PF05685"/>
    </source>
</evidence>
<dbReference type="RefSeq" id="WP_100281024.1">
    <property type="nucleotide sequence ID" value="NZ_CP024923.1"/>
</dbReference>
<proteinExistence type="predicted"/>
<dbReference type="GO" id="GO:0004519">
    <property type="term" value="F:endonuclease activity"/>
    <property type="evidence" value="ECO:0007669"/>
    <property type="project" value="UniProtKB-KW"/>
</dbReference>
<evidence type="ECO:0000313" key="2">
    <source>
        <dbReference type="EMBL" id="ATY31213.1"/>
    </source>
</evidence>
<dbReference type="CDD" id="cd06260">
    <property type="entry name" value="DUF820-like"/>
    <property type="match status" value="1"/>
</dbReference>